<protein>
    <recommendedName>
        <fullName evidence="1">Serine aminopeptidase S33 domain-containing protein</fullName>
    </recommendedName>
</protein>
<dbReference type="SUPFAM" id="SSF53474">
    <property type="entry name" value="alpha/beta-Hydrolases"/>
    <property type="match status" value="1"/>
</dbReference>
<sequence>MKLAQKLAINYLRAKLNFTSVFSNRKAAEQAFEIFCTPFRKSKKKVPPVFDKADRNYVQVEGNRVAVYRWNKGGTRKVMILHGFESSSWNFDRYIVPLMKKGYEVIAADAPAHGASEGSQINLPLYVKTIAAVYKEFGPIESFMAHSFGGLAITHFMEAVTHDNNVRIALIAPATETVTAIDSLFKMLQLDGKVREEFEKIIVERGGVSASHYSIARALKHLHASILWIHDEDDDVTPLDDVKPIIKKSLPNIEFMITKELGHRKIYRENKVVKRVIEFL</sequence>
<dbReference type="PANTHER" id="PTHR43689:SF8">
    <property type="entry name" value="ALPHA_BETA-HYDROLASES SUPERFAMILY PROTEIN"/>
    <property type="match status" value="1"/>
</dbReference>
<dbReference type="Gene3D" id="3.40.50.1820">
    <property type="entry name" value="alpha/beta hydrolase"/>
    <property type="match status" value="1"/>
</dbReference>
<keyword evidence="3" id="KW-1185">Reference proteome</keyword>
<name>A0A0C1L2L8_9BACT</name>
<evidence type="ECO:0000259" key="1">
    <source>
        <dbReference type="Pfam" id="PF12146"/>
    </source>
</evidence>
<dbReference type="InterPro" id="IPR022742">
    <property type="entry name" value="Hydrolase_4"/>
</dbReference>
<reference evidence="2 3" key="1">
    <citation type="submission" date="2014-11" db="EMBL/GenBank/DDBJ databases">
        <title>Genome sequence of Flavihumibacter solisilvae 3-3.</title>
        <authorList>
            <person name="Zhou G."/>
            <person name="Li M."/>
            <person name="Wang G."/>
        </authorList>
    </citation>
    <scope>NUCLEOTIDE SEQUENCE [LARGE SCALE GENOMIC DNA]</scope>
    <source>
        <strain evidence="2 3">3-3</strain>
    </source>
</reference>
<dbReference type="Proteomes" id="UP000031408">
    <property type="component" value="Unassembled WGS sequence"/>
</dbReference>
<dbReference type="STRING" id="1349421.OI18_14690"/>
<comment type="caution">
    <text evidence="2">The sequence shown here is derived from an EMBL/GenBank/DDBJ whole genome shotgun (WGS) entry which is preliminary data.</text>
</comment>
<dbReference type="Pfam" id="PF12146">
    <property type="entry name" value="Hydrolase_4"/>
    <property type="match status" value="1"/>
</dbReference>
<evidence type="ECO:0000313" key="2">
    <source>
        <dbReference type="EMBL" id="KIC93841.1"/>
    </source>
</evidence>
<proteinExistence type="predicted"/>
<dbReference type="AlphaFoldDB" id="A0A0C1L2L8"/>
<dbReference type="OrthoDB" id="9785847at2"/>
<evidence type="ECO:0000313" key="3">
    <source>
        <dbReference type="Proteomes" id="UP000031408"/>
    </source>
</evidence>
<feature type="domain" description="Serine aminopeptidase S33" evidence="1">
    <location>
        <begin position="77"/>
        <end position="180"/>
    </location>
</feature>
<dbReference type="RefSeq" id="WP_039141090.1">
    <property type="nucleotide sequence ID" value="NZ_JSVC01000016.1"/>
</dbReference>
<gene>
    <name evidence="2" type="ORF">OI18_14690</name>
</gene>
<organism evidence="2 3">
    <name type="scientific">Flavihumibacter solisilvae</name>
    <dbReference type="NCBI Taxonomy" id="1349421"/>
    <lineage>
        <taxon>Bacteria</taxon>
        <taxon>Pseudomonadati</taxon>
        <taxon>Bacteroidota</taxon>
        <taxon>Chitinophagia</taxon>
        <taxon>Chitinophagales</taxon>
        <taxon>Chitinophagaceae</taxon>
        <taxon>Flavihumibacter</taxon>
    </lineage>
</organism>
<accession>A0A0C1L2L8</accession>
<dbReference type="PANTHER" id="PTHR43689">
    <property type="entry name" value="HYDROLASE"/>
    <property type="match status" value="1"/>
</dbReference>
<dbReference type="EMBL" id="JSVC01000016">
    <property type="protein sequence ID" value="KIC93841.1"/>
    <property type="molecule type" value="Genomic_DNA"/>
</dbReference>
<dbReference type="InterPro" id="IPR029058">
    <property type="entry name" value="AB_hydrolase_fold"/>
</dbReference>